<accession>A0A7X0SQ56</accession>
<comment type="caution">
    <text evidence="3">The sequence shown here is derived from an EMBL/GenBank/DDBJ whole genome shotgun (WGS) entry which is preliminary data.</text>
</comment>
<reference evidence="3 4" key="1">
    <citation type="submission" date="2020-08" db="EMBL/GenBank/DDBJ databases">
        <title>Cohnella phylogeny.</title>
        <authorList>
            <person name="Dunlap C."/>
        </authorList>
    </citation>
    <scope>NUCLEOTIDE SEQUENCE [LARGE SCALE GENOMIC DNA]</scope>
    <source>
        <strain evidence="3 4">CBP 2801</strain>
    </source>
</reference>
<dbReference type="Gene3D" id="3.30.457.10">
    <property type="entry name" value="Copper amine oxidase-like, N-terminal domain"/>
    <property type="match status" value="1"/>
</dbReference>
<proteinExistence type="predicted"/>
<feature type="signal peptide" evidence="1">
    <location>
        <begin position="1"/>
        <end position="24"/>
    </location>
</feature>
<dbReference type="InterPro" id="IPR012854">
    <property type="entry name" value="Cu_amine_oxidase-like_N"/>
</dbReference>
<dbReference type="RefSeq" id="WP_185131595.1">
    <property type="nucleotide sequence ID" value="NZ_JACJVO010000031.1"/>
</dbReference>
<keyword evidence="1" id="KW-0732">Signal</keyword>
<dbReference type="EMBL" id="JACJVO010000031">
    <property type="protein sequence ID" value="MBB6733946.1"/>
    <property type="molecule type" value="Genomic_DNA"/>
</dbReference>
<dbReference type="InterPro" id="IPR036582">
    <property type="entry name" value="Mao_N_sf"/>
</dbReference>
<dbReference type="Proteomes" id="UP000564644">
    <property type="component" value="Unassembled WGS sequence"/>
</dbReference>
<protein>
    <submittedName>
        <fullName evidence="3">Copper amine oxidase N-terminal domain-containing protein</fullName>
    </submittedName>
</protein>
<evidence type="ECO:0000259" key="2">
    <source>
        <dbReference type="Pfam" id="PF07833"/>
    </source>
</evidence>
<dbReference type="Pfam" id="PF07833">
    <property type="entry name" value="Cu_amine_oxidN1"/>
    <property type="match status" value="1"/>
</dbReference>
<evidence type="ECO:0000313" key="4">
    <source>
        <dbReference type="Proteomes" id="UP000564644"/>
    </source>
</evidence>
<dbReference type="SUPFAM" id="SSF55383">
    <property type="entry name" value="Copper amine oxidase, domain N"/>
    <property type="match status" value="1"/>
</dbReference>
<feature type="chain" id="PRO_5031146153" evidence="1">
    <location>
        <begin position="25"/>
        <end position="222"/>
    </location>
</feature>
<feature type="domain" description="Copper amine oxidase-like N-terminal" evidence="2">
    <location>
        <begin position="31"/>
        <end position="79"/>
    </location>
</feature>
<dbReference type="AlphaFoldDB" id="A0A7X0SQ56"/>
<sequence length="222" mass="23040">MRKKWIAVLGTAIAVLAISSSVYASGSIKLVVNGHTVNSDTAPRVIDGRTMVPIRTAAEALGATVNWHSDTQTVTIDTNTGGGDQGQQQEIQLLQQALAPATADEAVQTWAESVKSRNGAAQYAVLSATLQGETVQTYKDLNWVTGLSSPWVASYDVSKPAQAANGSSVYTVVFKLADSTGDAGSGTVKVTVSAKDSKWFIGGLQMTDGADNLGGIVVVPGK</sequence>
<evidence type="ECO:0000256" key="1">
    <source>
        <dbReference type="SAM" id="SignalP"/>
    </source>
</evidence>
<name>A0A7X0SQ56_9BACL</name>
<gene>
    <name evidence="3" type="ORF">H7C18_23760</name>
</gene>
<organism evidence="3 4">
    <name type="scientific">Cohnella zeiphila</name>
    <dbReference type="NCBI Taxonomy" id="2761120"/>
    <lineage>
        <taxon>Bacteria</taxon>
        <taxon>Bacillati</taxon>
        <taxon>Bacillota</taxon>
        <taxon>Bacilli</taxon>
        <taxon>Bacillales</taxon>
        <taxon>Paenibacillaceae</taxon>
        <taxon>Cohnella</taxon>
    </lineage>
</organism>
<keyword evidence="4" id="KW-1185">Reference proteome</keyword>
<evidence type="ECO:0000313" key="3">
    <source>
        <dbReference type="EMBL" id="MBB6733946.1"/>
    </source>
</evidence>